<comment type="caution">
    <text evidence="2">The sequence shown here is derived from an EMBL/GenBank/DDBJ whole genome shotgun (WGS) entry which is preliminary data.</text>
</comment>
<organism evidence="2 3">
    <name type="scientific">Ornithinibacillus xuwenensis</name>
    <dbReference type="NCBI Taxonomy" id="3144668"/>
    <lineage>
        <taxon>Bacteria</taxon>
        <taxon>Bacillati</taxon>
        <taxon>Bacillota</taxon>
        <taxon>Bacilli</taxon>
        <taxon>Bacillales</taxon>
        <taxon>Bacillaceae</taxon>
        <taxon>Ornithinibacillus</taxon>
    </lineage>
</organism>
<dbReference type="NCBIfam" id="TIGR02867">
    <property type="entry name" value="spore_II_P"/>
    <property type="match status" value="1"/>
</dbReference>
<evidence type="ECO:0000256" key="1">
    <source>
        <dbReference type="SAM" id="Phobius"/>
    </source>
</evidence>
<keyword evidence="1" id="KW-0472">Membrane</keyword>
<evidence type="ECO:0000313" key="3">
    <source>
        <dbReference type="Proteomes" id="UP001444625"/>
    </source>
</evidence>
<dbReference type="Pfam" id="PF07454">
    <property type="entry name" value="SpoIIP"/>
    <property type="match status" value="1"/>
</dbReference>
<gene>
    <name evidence="2" type="ORF">ABC228_01910</name>
</gene>
<sequence>MLRPKGASSQPRILLLFKKSFLYVLSVAILFVIIGLFTSISPAFRFSSNTITNWTSEIESSTFLYLLGMENRVFLEGLPPDSEVPKLSATLFQIATSIKPDDPRSLLGNELPGFSIYDSEIFIAGEGTNYTNLPVESTPPLEEVLKDREAVVDEDIDPVQSDEQKGDGPTTGGKDVVFIYNTHNYESFLPHLPGVTNPDLAQHSEVNVTNISDRLAESLRANGIGTTVGKTDTMKILDEKNMEYWQSYEAIRENVQEAFSTNKDIQYVFDIHRDSLGREETTKEIKGQAYAKIAFVIGGEYEGYEKNLELATKLHYIMEEKYPGLSRGVLPPKKGPGTNGVFNQDLHDNAVLIEIGGVGNNMEELYRSADALADVISEFYWDAEKVNSN</sequence>
<dbReference type="RefSeq" id="WP_345823401.1">
    <property type="nucleotide sequence ID" value="NZ_JBDIML010000001.1"/>
</dbReference>
<dbReference type="Proteomes" id="UP001444625">
    <property type="component" value="Unassembled WGS sequence"/>
</dbReference>
<protein>
    <submittedName>
        <fullName evidence="2">Stage II sporulation protein P</fullName>
    </submittedName>
</protein>
<evidence type="ECO:0000313" key="2">
    <source>
        <dbReference type="EMBL" id="MEN2765931.1"/>
    </source>
</evidence>
<accession>A0ABU9XDY4</accession>
<proteinExistence type="predicted"/>
<keyword evidence="3" id="KW-1185">Reference proteome</keyword>
<dbReference type="InterPro" id="IPR010897">
    <property type="entry name" value="Spore_II_P"/>
</dbReference>
<reference evidence="2 3" key="1">
    <citation type="submission" date="2024-05" db="EMBL/GenBank/DDBJ databases">
        <authorList>
            <person name="Haq I."/>
            <person name="Ullah Z."/>
            <person name="Ahmad R."/>
            <person name="Li M."/>
            <person name="Tong Y."/>
        </authorList>
    </citation>
    <scope>NUCLEOTIDE SEQUENCE [LARGE SCALE GENOMIC DNA]</scope>
    <source>
        <strain evidence="2 3">16A2E</strain>
    </source>
</reference>
<keyword evidence="1" id="KW-0812">Transmembrane</keyword>
<keyword evidence="1" id="KW-1133">Transmembrane helix</keyword>
<feature type="transmembrane region" description="Helical" evidence="1">
    <location>
        <begin position="21"/>
        <end position="40"/>
    </location>
</feature>
<dbReference type="SUPFAM" id="SSF53187">
    <property type="entry name" value="Zn-dependent exopeptidases"/>
    <property type="match status" value="1"/>
</dbReference>
<name>A0ABU9XDY4_9BACI</name>
<dbReference type="EMBL" id="JBDIML010000001">
    <property type="protein sequence ID" value="MEN2765931.1"/>
    <property type="molecule type" value="Genomic_DNA"/>
</dbReference>